<dbReference type="OrthoDB" id="6465707at2759"/>
<proteinExistence type="predicted"/>
<comment type="caution">
    <text evidence="1">The sequence shown here is derived from an EMBL/GenBank/DDBJ whole genome shotgun (WGS) entry which is preliminary data.</text>
</comment>
<sequence>MYCSSSAIVFGILDCDDTRGLSSTPKEKITWRQSWRIERPIHVTLCMHLVVGGNDSIIQMFAEKIEHFSRSMWAGTVLHEPRAVPKVLQSILNGHKFMENVQIFCCCNRLASENLLNQSKIQQRHLLKNLELILKFGKNKLSGFLSKTRQTVHFYRLSFFFN</sequence>
<name>A0A4Y2KIH7_ARAVE</name>
<protein>
    <submittedName>
        <fullName evidence="1">Uncharacterized protein</fullName>
    </submittedName>
</protein>
<dbReference type="Proteomes" id="UP000499080">
    <property type="component" value="Unassembled WGS sequence"/>
</dbReference>
<evidence type="ECO:0000313" key="1">
    <source>
        <dbReference type="EMBL" id="GBN02444.1"/>
    </source>
</evidence>
<accession>A0A4Y2KIH7</accession>
<dbReference type="EMBL" id="BGPR01004701">
    <property type="protein sequence ID" value="GBN02444.1"/>
    <property type="molecule type" value="Genomic_DNA"/>
</dbReference>
<keyword evidence="2" id="KW-1185">Reference proteome</keyword>
<evidence type="ECO:0000313" key="2">
    <source>
        <dbReference type="Proteomes" id="UP000499080"/>
    </source>
</evidence>
<gene>
    <name evidence="1" type="ORF">AVEN_177640_1</name>
</gene>
<organism evidence="1 2">
    <name type="scientific">Araneus ventricosus</name>
    <name type="common">Orbweaver spider</name>
    <name type="synonym">Epeira ventricosa</name>
    <dbReference type="NCBI Taxonomy" id="182803"/>
    <lineage>
        <taxon>Eukaryota</taxon>
        <taxon>Metazoa</taxon>
        <taxon>Ecdysozoa</taxon>
        <taxon>Arthropoda</taxon>
        <taxon>Chelicerata</taxon>
        <taxon>Arachnida</taxon>
        <taxon>Araneae</taxon>
        <taxon>Araneomorphae</taxon>
        <taxon>Entelegynae</taxon>
        <taxon>Araneoidea</taxon>
        <taxon>Araneidae</taxon>
        <taxon>Araneus</taxon>
    </lineage>
</organism>
<reference evidence="1 2" key="1">
    <citation type="journal article" date="2019" name="Sci. Rep.">
        <title>Orb-weaving spider Araneus ventricosus genome elucidates the spidroin gene catalogue.</title>
        <authorList>
            <person name="Kono N."/>
            <person name="Nakamura H."/>
            <person name="Ohtoshi R."/>
            <person name="Moran D.A.P."/>
            <person name="Shinohara A."/>
            <person name="Yoshida Y."/>
            <person name="Fujiwara M."/>
            <person name="Mori M."/>
            <person name="Tomita M."/>
            <person name="Arakawa K."/>
        </authorList>
    </citation>
    <scope>NUCLEOTIDE SEQUENCE [LARGE SCALE GENOMIC DNA]</scope>
</reference>
<dbReference type="AlphaFoldDB" id="A0A4Y2KIH7"/>